<dbReference type="Proteomes" id="UP000028864">
    <property type="component" value="Unassembled WGS sequence"/>
</dbReference>
<dbReference type="AlphaFoldDB" id="A0AAV2WJZ0"/>
<evidence type="ECO:0000313" key="3">
    <source>
        <dbReference type="EMBL" id="CDQ44313.1"/>
    </source>
</evidence>
<dbReference type="Gene3D" id="3.30.530.20">
    <property type="match status" value="1"/>
</dbReference>
<sequence length="171" mass="19195">MSDTAGELIVDGDRATLRFDRWLAHPPATVWAALTEPAQRARWMGPTVIEPRVGGHIDMVPTDPPTPEAAKRMTGRITVWDPPHVLEHEWNQRIAEPGYVRYELHPENAGTRLVLTHRGLGVRNAGGFRPGTHAFLDRLAALLDGAPLPPWRNRYRQLAQTMYYGGDNHDV</sequence>
<dbReference type="InterPro" id="IPR013538">
    <property type="entry name" value="ASHA1/2-like_C"/>
</dbReference>
<dbReference type="SUPFAM" id="SSF55961">
    <property type="entry name" value="Bet v1-like"/>
    <property type="match status" value="1"/>
</dbReference>
<gene>
    <name evidence="3" type="ORF">BN1047_02191</name>
</gene>
<evidence type="ECO:0000313" key="4">
    <source>
        <dbReference type="Proteomes" id="UP000028864"/>
    </source>
</evidence>
<dbReference type="RefSeq" id="WP_030135517.1">
    <property type="nucleotide sequence ID" value="NZ_FMZG01000004.1"/>
</dbReference>
<protein>
    <recommendedName>
        <fullName evidence="2">Activator of Hsp90 ATPase homologue 1/2-like C-terminal domain-containing protein</fullName>
    </recommendedName>
</protein>
<comment type="similarity">
    <text evidence="1">Belongs to the AHA1 family.</text>
</comment>
<reference evidence="3" key="1">
    <citation type="submission" date="2014-05" db="EMBL/GenBank/DDBJ databases">
        <authorList>
            <person name="Urmite Genomes"/>
        </authorList>
    </citation>
    <scope>NUCLEOTIDE SEQUENCE</scope>
    <source>
        <strain evidence="3">DSM 44074</strain>
    </source>
</reference>
<dbReference type="InterPro" id="IPR023393">
    <property type="entry name" value="START-like_dom_sf"/>
</dbReference>
<proteinExistence type="inferred from homology"/>
<feature type="domain" description="Activator of Hsp90 ATPase homologue 1/2-like C-terminal" evidence="2">
    <location>
        <begin position="25"/>
        <end position="143"/>
    </location>
</feature>
<accession>A0AAV2WJZ0</accession>
<evidence type="ECO:0000259" key="2">
    <source>
        <dbReference type="Pfam" id="PF08327"/>
    </source>
</evidence>
<evidence type="ECO:0000256" key="1">
    <source>
        <dbReference type="ARBA" id="ARBA00006817"/>
    </source>
</evidence>
<dbReference type="CDD" id="cd08899">
    <property type="entry name" value="SRPBCC_CalC_Aha1-like_6"/>
    <property type="match status" value="1"/>
</dbReference>
<name>A0AAV2WJZ0_MYCNE</name>
<dbReference type="Pfam" id="PF08327">
    <property type="entry name" value="AHSA1"/>
    <property type="match status" value="1"/>
</dbReference>
<organism evidence="3 4">
    <name type="scientific">Mycolicibacterium neoaurum</name>
    <name type="common">Mycobacterium neoaurum</name>
    <dbReference type="NCBI Taxonomy" id="1795"/>
    <lineage>
        <taxon>Bacteria</taxon>
        <taxon>Bacillati</taxon>
        <taxon>Actinomycetota</taxon>
        <taxon>Actinomycetes</taxon>
        <taxon>Mycobacteriales</taxon>
        <taxon>Mycobacteriaceae</taxon>
        <taxon>Mycolicibacterium</taxon>
    </lineage>
</organism>
<dbReference type="EMBL" id="LK021338">
    <property type="protein sequence ID" value="CDQ44313.1"/>
    <property type="molecule type" value="Genomic_DNA"/>
</dbReference>
<reference evidence="3" key="2">
    <citation type="submission" date="2015-09" db="EMBL/GenBank/DDBJ databases">
        <title>Draft genome sequence of Mycobacterium neoaurum DSM 44074.</title>
        <authorList>
            <person name="Croce O."/>
            <person name="Robert C."/>
            <person name="Raoult D."/>
            <person name="Drancourt M."/>
        </authorList>
    </citation>
    <scope>NUCLEOTIDE SEQUENCE</scope>
    <source>
        <strain evidence="3">DSM 44074</strain>
    </source>
</reference>